<reference evidence="9 10" key="1">
    <citation type="journal article" date="2019" name="Emerg. Microbes Infect.">
        <title>Comprehensive subspecies identification of 175 nontuberculous mycobacteria species based on 7547 genomic profiles.</title>
        <authorList>
            <person name="Matsumoto Y."/>
            <person name="Kinjo T."/>
            <person name="Motooka D."/>
            <person name="Nabeya D."/>
            <person name="Jung N."/>
            <person name="Uechi K."/>
            <person name="Horii T."/>
            <person name="Iida T."/>
            <person name="Fujita J."/>
            <person name="Nakamura S."/>
        </authorList>
    </citation>
    <scope>NUCLEOTIDE SEQUENCE [LARGE SCALE GENOMIC DNA]</scope>
    <source>
        <strain evidence="9 10">JCM 13574</strain>
    </source>
</reference>
<dbReference type="Gene3D" id="1.10.10.10">
    <property type="entry name" value="Winged helix-like DNA-binding domain superfamily/Winged helix DNA-binding domain"/>
    <property type="match status" value="1"/>
</dbReference>
<accession>A0A7I7XJL6</accession>
<evidence type="ECO:0000256" key="5">
    <source>
        <dbReference type="ARBA" id="ARBA00023163"/>
    </source>
</evidence>
<dbReference type="PRINTS" id="PR00039">
    <property type="entry name" value="HTHLYSR"/>
</dbReference>
<dbReference type="Gene3D" id="3.40.190.10">
    <property type="entry name" value="Periplasmic binding protein-like II"/>
    <property type="match status" value="2"/>
</dbReference>
<dbReference type="KEGG" id="mmag:MMAD_36850"/>
<dbReference type="InterPro" id="IPR005119">
    <property type="entry name" value="LysR_subst-bd"/>
</dbReference>
<dbReference type="GO" id="GO:0003700">
    <property type="term" value="F:DNA-binding transcription factor activity"/>
    <property type="evidence" value="ECO:0007669"/>
    <property type="project" value="InterPro"/>
</dbReference>
<dbReference type="SUPFAM" id="SSF53850">
    <property type="entry name" value="Periplasmic binding protein-like II"/>
    <property type="match status" value="1"/>
</dbReference>
<evidence type="ECO:0000256" key="3">
    <source>
        <dbReference type="ARBA" id="ARBA00023125"/>
    </source>
</evidence>
<feature type="domain" description="HTH lysR-type" evidence="8">
    <location>
        <begin position="9"/>
        <end position="66"/>
    </location>
</feature>
<evidence type="ECO:0000256" key="6">
    <source>
        <dbReference type="ARBA" id="ARBA00040885"/>
    </source>
</evidence>
<evidence type="ECO:0000256" key="1">
    <source>
        <dbReference type="ARBA" id="ARBA00009437"/>
    </source>
</evidence>
<dbReference type="CDD" id="cd05466">
    <property type="entry name" value="PBP2_LTTR_substrate"/>
    <property type="match status" value="1"/>
</dbReference>
<evidence type="ECO:0000256" key="4">
    <source>
        <dbReference type="ARBA" id="ARBA00023159"/>
    </source>
</evidence>
<dbReference type="InterPro" id="IPR036390">
    <property type="entry name" value="WH_DNA-bd_sf"/>
</dbReference>
<keyword evidence="3" id="KW-0238">DNA-binding</keyword>
<sequence length="303" mass="31908">MTGAQQRIDLLRHLEFFVAVADELHFGRAAEAVGVRQPPLSQGLRRLERKLGSALFERGAKGVTLTEAGAALLPRARRLLGDAALLLAAADDARREPVGLRLGVPPQLPVSAVAALLTSARRVLPGQRVEQTTAPTTALLQMVVRGGLDVAVVVHPAPVAGLHAGPVTRMARHALIAADHPLAQRRSTSVSVRELVTSLPLALPPRRHHPAAHDDLLDASARFGLRVSTRHAEDDRAAMLAAASGTVAALTADPDLRSASVANLAITTDPFPLRLRLVRATSPDRPIEPAVVDAVQSALAGGR</sequence>
<protein>
    <recommendedName>
        <fullName evidence="6">Probable hydrogen peroxide-inducible genes activator</fullName>
    </recommendedName>
</protein>
<keyword evidence="5" id="KW-0804">Transcription</keyword>
<dbReference type="InterPro" id="IPR036388">
    <property type="entry name" value="WH-like_DNA-bd_sf"/>
</dbReference>
<dbReference type="Proteomes" id="UP000466517">
    <property type="component" value="Chromosome"/>
</dbReference>
<comment type="similarity">
    <text evidence="1">Belongs to the LysR transcriptional regulatory family.</text>
</comment>
<dbReference type="AlphaFoldDB" id="A0A7I7XJL6"/>
<name>A0A7I7XJL6_9MYCO</name>
<dbReference type="Pfam" id="PF00126">
    <property type="entry name" value="HTH_1"/>
    <property type="match status" value="1"/>
</dbReference>
<dbReference type="GO" id="GO:0003677">
    <property type="term" value="F:DNA binding"/>
    <property type="evidence" value="ECO:0007669"/>
    <property type="project" value="UniProtKB-KW"/>
</dbReference>
<dbReference type="Pfam" id="PF03466">
    <property type="entry name" value="LysR_substrate"/>
    <property type="match status" value="1"/>
</dbReference>
<dbReference type="SUPFAM" id="SSF46785">
    <property type="entry name" value="Winged helix' DNA-binding domain"/>
    <property type="match status" value="1"/>
</dbReference>
<dbReference type="InterPro" id="IPR000847">
    <property type="entry name" value="LysR_HTH_N"/>
</dbReference>
<dbReference type="GO" id="GO:0032993">
    <property type="term" value="C:protein-DNA complex"/>
    <property type="evidence" value="ECO:0007669"/>
    <property type="project" value="TreeGrafter"/>
</dbReference>
<evidence type="ECO:0000259" key="8">
    <source>
        <dbReference type="PROSITE" id="PS50931"/>
    </source>
</evidence>
<dbReference type="EMBL" id="AP022610">
    <property type="protein sequence ID" value="BBZ29390.1"/>
    <property type="molecule type" value="Genomic_DNA"/>
</dbReference>
<keyword evidence="10" id="KW-1185">Reference proteome</keyword>
<evidence type="ECO:0000313" key="10">
    <source>
        <dbReference type="Proteomes" id="UP000466517"/>
    </source>
</evidence>
<dbReference type="RefSeq" id="WP_163739893.1">
    <property type="nucleotide sequence ID" value="NZ_AP022610.1"/>
</dbReference>
<evidence type="ECO:0000313" key="9">
    <source>
        <dbReference type="EMBL" id="BBZ29390.1"/>
    </source>
</evidence>
<evidence type="ECO:0000256" key="2">
    <source>
        <dbReference type="ARBA" id="ARBA00023015"/>
    </source>
</evidence>
<comment type="function">
    <text evidence="7">Required for the induction the katG gene for catalase. Involved in the response to hydrogen peroxide.</text>
</comment>
<evidence type="ECO:0000256" key="7">
    <source>
        <dbReference type="ARBA" id="ARBA00056658"/>
    </source>
</evidence>
<keyword evidence="4" id="KW-0010">Activator</keyword>
<dbReference type="FunFam" id="1.10.10.10:FF:000001">
    <property type="entry name" value="LysR family transcriptional regulator"/>
    <property type="match status" value="1"/>
</dbReference>
<gene>
    <name evidence="9" type="ORF">MMAD_36850</name>
</gene>
<keyword evidence="2" id="KW-0805">Transcription regulation</keyword>
<dbReference type="PANTHER" id="PTHR30346">
    <property type="entry name" value="TRANSCRIPTIONAL DUAL REGULATOR HCAR-RELATED"/>
    <property type="match status" value="1"/>
</dbReference>
<proteinExistence type="inferred from homology"/>
<dbReference type="PANTHER" id="PTHR30346:SF0">
    <property type="entry name" value="HCA OPERON TRANSCRIPTIONAL ACTIVATOR HCAR"/>
    <property type="match status" value="1"/>
</dbReference>
<dbReference type="PROSITE" id="PS50931">
    <property type="entry name" value="HTH_LYSR"/>
    <property type="match status" value="1"/>
</dbReference>
<organism evidence="9 10">
    <name type="scientific">Mycolicibacterium madagascariense</name>
    <dbReference type="NCBI Taxonomy" id="212765"/>
    <lineage>
        <taxon>Bacteria</taxon>
        <taxon>Bacillati</taxon>
        <taxon>Actinomycetota</taxon>
        <taxon>Actinomycetes</taxon>
        <taxon>Mycobacteriales</taxon>
        <taxon>Mycobacteriaceae</taxon>
        <taxon>Mycolicibacterium</taxon>
    </lineage>
</organism>